<gene>
    <name evidence="2" type="ORF">OL599_15325</name>
</gene>
<keyword evidence="2" id="KW-0808">Transferase</keyword>
<dbReference type="GO" id="GO:0016757">
    <property type="term" value="F:glycosyltransferase activity"/>
    <property type="evidence" value="ECO:0007669"/>
    <property type="project" value="UniProtKB-KW"/>
</dbReference>
<dbReference type="AlphaFoldDB" id="A0AA41YPN5"/>
<evidence type="ECO:0000259" key="1">
    <source>
        <dbReference type="Pfam" id="PF13579"/>
    </source>
</evidence>
<organism evidence="2 3">
    <name type="scientific">Limobrevibacterium gyesilva</name>
    <dbReference type="NCBI Taxonomy" id="2991712"/>
    <lineage>
        <taxon>Bacteria</taxon>
        <taxon>Pseudomonadati</taxon>
        <taxon>Pseudomonadota</taxon>
        <taxon>Alphaproteobacteria</taxon>
        <taxon>Acetobacterales</taxon>
        <taxon>Acetobacteraceae</taxon>
        <taxon>Limobrevibacterium</taxon>
    </lineage>
</organism>
<dbReference type="EMBL" id="JAPDNT010000013">
    <property type="protein sequence ID" value="MCW3475948.1"/>
    <property type="molecule type" value="Genomic_DNA"/>
</dbReference>
<dbReference type="InterPro" id="IPR050194">
    <property type="entry name" value="Glycosyltransferase_grp1"/>
</dbReference>
<name>A0AA41YPN5_9PROT</name>
<feature type="domain" description="Glycosyltransferase subfamily 4-like N-terminal" evidence="1">
    <location>
        <begin position="16"/>
        <end position="163"/>
    </location>
</feature>
<keyword evidence="3" id="KW-1185">Reference proteome</keyword>
<proteinExistence type="predicted"/>
<reference evidence="2" key="1">
    <citation type="submission" date="2022-09" db="EMBL/GenBank/DDBJ databases">
        <title>Rhodovastum sp. nov. RN2-1 isolated from soil in Seongnam, South Korea.</title>
        <authorList>
            <person name="Le N.T."/>
        </authorList>
    </citation>
    <scope>NUCLEOTIDE SEQUENCE</scope>
    <source>
        <strain evidence="2">RN2-1</strain>
    </source>
</reference>
<accession>A0AA41YPN5</accession>
<evidence type="ECO:0000313" key="3">
    <source>
        <dbReference type="Proteomes" id="UP001165679"/>
    </source>
</evidence>
<dbReference type="Pfam" id="PF13692">
    <property type="entry name" value="Glyco_trans_1_4"/>
    <property type="match status" value="1"/>
</dbReference>
<dbReference type="Proteomes" id="UP001165679">
    <property type="component" value="Unassembled WGS sequence"/>
</dbReference>
<dbReference type="Gene3D" id="3.40.50.2000">
    <property type="entry name" value="Glycogen Phosphorylase B"/>
    <property type="match status" value="2"/>
</dbReference>
<dbReference type="RefSeq" id="WP_264714679.1">
    <property type="nucleotide sequence ID" value="NZ_JAPDNT010000013.1"/>
</dbReference>
<dbReference type="EC" id="2.4.-.-" evidence="2"/>
<dbReference type="Pfam" id="PF13579">
    <property type="entry name" value="Glyco_trans_4_4"/>
    <property type="match status" value="1"/>
</dbReference>
<evidence type="ECO:0000313" key="2">
    <source>
        <dbReference type="EMBL" id="MCW3475948.1"/>
    </source>
</evidence>
<dbReference type="SUPFAM" id="SSF53756">
    <property type="entry name" value="UDP-Glycosyltransferase/glycogen phosphorylase"/>
    <property type="match status" value="1"/>
</dbReference>
<dbReference type="PANTHER" id="PTHR45947:SF3">
    <property type="entry name" value="SULFOQUINOVOSYL TRANSFERASE SQD2"/>
    <property type="match status" value="1"/>
</dbReference>
<dbReference type="PANTHER" id="PTHR45947">
    <property type="entry name" value="SULFOQUINOVOSYL TRANSFERASE SQD2"/>
    <property type="match status" value="1"/>
</dbReference>
<reference evidence="2" key="2">
    <citation type="submission" date="2022-10" db="EMBL/GenBank/DDBJ databases">
        <authorList>
            <person name="Trinh H.N."/>
        </authorList>
    </citation>
    <scope>NUCLEOTIDE SEQUENCE</scope>
    <source>
        <strain evidence="2">RN2-1</strain>
    </source>
</reference>
<protein>
    <submittedName>
        <fullName evidence="2">Glycosyltransferase</fullName>
        <ecNumber evidence="2">2.4.-.-</ecNumber>
    </submittedName>
</protein>
<keyword evidence="2" id="KW-0328">Glycosyltransferase</keyword>
<sequence length="359" mass="38404">MKFLVWQWGRRGAGPRYAVQLADGLRGLDATTAMLSLSTQAEILRSAHPPVCELPFPTYGSLAGFLVRLALMPLQIGSLAARLRALRPDVAICAMPGPLDLLMARALHRAGVPFLVVVHDADLHPGDGLPLQMTLQRRLVQEADGLIALTSHVAAHLRAQGFVGNRPLIMTSLPPMTFGPLPEPPRAHGGKLRLLSFGRLRPYKGLDLLADALRLLGPRPDLEVRVVGHGPESAVLDALRRTPGVSVENRWVPEAEVGDLLAWSDALVLSHREASQSGVAAAAIAARRWLVATRVGGMTEQLGDEPLARMCDPTPESLSAVLAQLLDNPPPPAAQDAARTTWGDVAADMAGQIRAAFAR</sequence>
<comment type="caution">
    <text evidence="2">The sequence shown here is derived from an EMBL/GenBank/DDBJ whole genome shotgun (WGS) entry which is preliminary data.</text>
</comment>
<dbReference type="InterPro" id="IPR028098">
    <property type="entry name" value="Glyco_trans_4-like_N"/>
</dbReference>